<sequence>MISFDFIIVFLCFQIDRRRKDQCFLAKDYWWRALLIFMIQEILVNLVYAVYTWVEVFA</sequence>
<dbReference type="EMBL" id="CAJJDO010000019">
    <property type="protein sequence ID" value="CAD8149608.1"/>
    <property type="molecule type" value="Genomic_DNA"/>
</dbReference>
<evidence type="ECO:0000313" key="2">
    <source>
        <dbReference type="EMBL" id="CAD8149608.1"/>
    </source>
</evidence>
<protein>
    <submittedName>
        <fullName evidence="2">Uncharacterized protein</fullName>
    </submittedName>
</protein>
<keyword evidence="1" id="KW-0472">Membrane</keyword>
<feature type="transmembrane region" description="Helical" evidence="1">
    <location>
        <begin position="29"/>
        <end position="51"/>
    </location>
</feature>
<organism evidence="2 3">
    <name type="scientific">Paramecium pentaurelia</name>
    <dbReference type="NCBI Taxonomy" id="43138"/>
    <lineage>
        <taxon>Eukaryota</taxon>
        <taxon>Sar</taxon>
        <taxon>Alveolata</taxon>
        <taxon>Ciliophora</taxon>
        <taxon>Intramacronucleata</taxon>
        <taxon>Oligohymenophorea</taxon>
        <taxon>Peniculida</taxon>
        <taxon>Parameciidae</taxon>
        <taxon>Paramecium</taxon>
    </lineage>
</organism>
<keyword evidence="1" id="KW-0812">Transmembrane</keyword>
<proteinExistence type="predicted"/>
<name>A0A8S1TCH4_9CILI</name>
<reference evidence="2" key="1">
    <citation type="submission" date="2021-01" db="EMBL/GenBank/DDBJ databases">
        <authorList>
            <consortium name="Genoscope - CEA"/>
            <person name="William W."/>
        </authorList>
    </citation>
    <scope>NUCLEOTIDE SEQUENCE</scope>
</reference>
<keyword evidence="1" id="KW-1133">Transmembrane helix</keyword>
<accession>A0A8S1TCH4</accession>
<dbReference type="Proteomes" id="UP000689195">
    <property type="component" value="Unassembled WGS sequence"/>
</dbReference>
<gene>
    <name evidence="2" type="ORF">PPENT_87.1.T0190194</name>
</gene>
<dbReference type="AlphaFoldDB" id="A0A8S1TCH4"/>
<evidence type="ECO:0000313" key="3">
    <source>
        <dbReference type="Proteomes" id="UP000689195"/>
    </source>
</evidence>
<evidence type="ECO:0000256" key="1">
    <source>
        <dbReference type="SAM" id="Phobius"/>
    </source>
</evidence>
<keyword evidence="3" id="KW-1185">Reference proteome</keyword>
<comment type="caution">
    <text evidence="2">The sequence shown here is derived from an EMBL/GenBank/DDBJ whole genome shotgun (WGS) entry which is preliminary data.</text>
</comment>